<sequence length="73" mass="8392">MFYSQCCKKSTSFKFQIKHKIDVVCEGAFCWLVKHCILGYDPFSLQSSKTGTKPAPHIPPPHTRTQAQKHKRN</sequence>
<evidence type="ECO:0000256" key="1">
    <source>
        <dbReference type="SAM" id="MobiDB-lite"/>
    </source>
</evidence>
<feature type="region of interest" description="Disordered" evidence="1">
    <location>
        <begin position="47"/>
        <end position="73"/>
    </location>
</feature>
<name>A0A0E9W563_ANGAN</name>
<evidence type="ECO:0000313" key="2">
    <source>
        <dbReference type="EMBL" id="JAH85441.1"/>
    </source>
</evidence>
<reference evidence="2" key="2">
    <citation type="journal article" date="2015" name="Fish Shellfish Immunol.">
        <title>Early steps in the European eel (Anguilla anguilla)-Vibrio vulnificus interaction in the gills: Role of the RtxA13 toxin.</title>
        <authorList>
            <person name="Callol A."/>
            <person name="Pajuelo D."/>
            <person name="Ebbesson L."/>
            <person name="Teles M."/>
            <person name="MacKenzie S."/>
            <person name="Amaro C."/>
        </authorList>
    </citation>
    <scope>NUCLEOTIDE SEQUENCE</scope>
</reference>
<organism evidence="2">
    <name type="scientific">Anguilla anguilla</name>
    <name type="common">European freshwater eel</name>
    <name type="synonym">Muraena anguilla</name>
    <dbReference type="NCBI Taxonomy" id="7936"/>
    <lineage>
        <taxon>Eukaryota</taxon>
        <taxon>Metazoa</taxon>
        <taxon>Chordata</taxon>
        <taxon>Craniata</taxon>
        <taxon>Vertebrata</taxon>
        <taxon>Euteleostomi</taxon>
        <taxon>Actinopterygii</taxon>
        <taxon>Neopterygii</taxon>
        <taxon>Teleostei</taxon>
        <taxon>Anguilliformes</taxon>
        <taxon>Anguillidae</taxon>
        <taxon>Anguilla</taxon>
    </lineage>
</organism>
<dbReference type="EMBL" id="GBXM01023136">
    <property type="protein sequence ID" value="JAH85441.1"/>
    <property type="molecule type" value="Transcribed_RNA"/>
</dbReference>
<accession>A0A0E9W563</accession>
<dbReference type="AlphaFoldDB" id="A0A0E9W563"/>
<proteinExistence type="predicted"/>
<reference evidence="2" key="1">
    <citation type="submission" date="2014-11" db="EMBL/GenBank/DDBJ databases">
        <authorList>
            <person name="Amaro Gonzalez C."/>
        </authorList>
    </citation>
    <scope>NUCLEOTIDE SEQUENCE</scope>
</reference>
<protein>
    <submittedName>
        <fullName evidence="2">Uncharacterized protein</fullName>
    </submittedName>
</protein>